<dbReference type="Pfam" id="PF00155">
    <property type="entry name" value="Aminotran_1_2"/>
    <property type="match status" value="1"/>
</dbReference>
<evidence type="ECO:0000259" key="6">
    <source>
        <dbReference type="PROSITE" id="PS50949"/>
    </source>
</evidence>
<evidence type="ECO:0000256" key="4">
    <source>
        <dbReference type="ARBA" id="ARBA00023125"/>
    </source>
</evidence>
<comment type="similarity">
    <text evidence="1">In the C-terminal section; belongs to the class-I pyridoxal-phosphate-dependent aminotransferase family.</text>
</comment>
<keyword evidence="5" id="KW-0804">Transcription</keyword>
<dbReference type="Gene3D" id="3.40.640.10">
    <property type="entry name" value="Type I PLP-dependent aspartate aminotransferase-like (Major domain)"/>
    <property type="match status" value="1"/>
</dbReference>
<protein>
    <submittedName>
        <fullName evidence="7">PLP-dependent aminotransferase family protein</fullName>
    </submittedName>
</protein>
<dbReference type="SMART" id="SM00345">
    <property type="entry name" value="HTH_GNTR"/>
    <property type="match status" value="1"/>
</dbReference>
<gene>
    <name evidence="7" type="ORF">KI810_12995</name>
</gene>
<reference evidence="7 8" key="1">
    <citation type="submission" date="2021-05" db="EMBL/GenBank/DDBJ databases">
        <title>The draft genome of Geobacter luticola JCM 17780.</title>
        <authorList>
            <person name="Xu Z."/>
            <person name="Masuda Y."/>
            <person name="Itoh H."/>
            <person name="Senoo K."/>
        </authorList>
    </citation>
    <scope>NUCLEOTIDE SEQUENCE [LARGE SCALE GENOMIC DNA]</scope>
    <source>
        <strain evidence="7 8">JCM 17780</strain>
    </source>
</reference>
<feature type="domain" description="HTH gntR-type" evidence="6">
    <location>
        <begin position="10"/>
        <end position="78"/>
    </location>
</feature>
<dbReference type="InterPro" id="IPR036388">
    <property type="entry name" value="WH-like_DNA-bd_sf"/>
</dbReference>
<dbReference type="InterPro" id="IPR036390">
    <property type="entry name" value="WH_DNA-bd_sf"/>
</dbReference>
<dbReference type="InterPro" id="IPR015424">
    <property type="entry name" value="PyrdxlP-dep_Trfase"/>
</dbReference>
<evidence type="ECO:0000313" key="7">
    <source>
        <dbReference type="EMBL" id="MBT0653979.1"/>
    </source>
</evidence>
<dbReference type="PROSITE" id="PS50949">
    <property type="entry name" value="HTH_GNTR"/>
    <property type="match status" value="1"/>
</dbReference>
<keyword evidence="2" id="KW-0663">Pyridoxal phosphate</keyword>
<keyword evidence="7" id="KW-0032">Aminotransferase</keyword>
<accession>A0ABS5SF40</accession>
<evidence type="ECO:0000256" key="1">
    <source>
        <dbReference type="ARBA" id="ARBA00005384"/>
    </source>
</evidence>
<dbReference type="PANTHER" id="PTHR46577:SF1">
    <property type="entry name" value="HTH-TYPE TRANSCRIPTIONAL REGULATORY PROTEIN GABR"/>
    <property type="match status" value="1"/>
</dbReference>
<dbReference type="Proteomes" id="UP000756860">
    <property type="component" value="Unassembled WGS sequence"/>
</dbReference>
<dbReference type="PANTHER" id="PTHR46577">
    <property type="entry name" value="HTH-TYPE TRANSCRIPTIONAL REGULATORY PROTEIN GABR"/>
    <property type="match status" value="1"/>
</dbReference>
<dbReference type="InterPro" id="IPR051446">
    <property type="entry name" value="HTH_trans_reg/aminotransferase"/>
</dbReference>
<comment type="caution">
    <text evidence="7">The sequence shown here is derived from an EMBL/GenBank/DDBJ whole genome shotgun (WGS) entry which is preliminary data.</text>
</comment>
<dbReference type="SUPFAM" id="SSF53383">
    <property type="entry name" value="PLP-dependent transferases"/>
    <property type="match status" value="1"/>
</dbReference>
<dbReference type="InterPro" id="IPR000524">
    <property type="entry name" value="Tscrpt_reg_HTH_GntR"/>
</dbReference>
<evidence type="ECO:0000256" key="3">
    <source>
        <dbReference type="ARBA" id="ARBA00023015"/>
    </source>
</evidence>
<evidence type="ECO:0000313" key="8">
    <source>
        <dbReference type="Proteomes" id="UP000756860"/>
    </source>
</evidence>
<dbReference type="Pfam" id="PF00392">
    <property type="entry name" value="GntR"/>
    <property type="match status" value="1"/>
</dbReference>
<dbReference type="InterPro" id="IPR015421">
    <property type="entry name" value="PyrdxlP-dep_Trfase_major"/>
</dbReference>
<keyword evidence="4" id="KW-0238">DNA-binding</keyword>
<sequence length="467" mass="52037">MFILNSNDTAPLYKQLYNQIREHVLSGKLPANSRLPSVRDLAAELSTSRNTVEGAYQELHAEGYIYSRERSGYFVSVLDHDVAPLSLSPKPRTPGTLPQPSPGYTCDFHPARLDPASFPTALWRACFLECLRESSRELTQYGDPQGDWELRSTIRQYLERSRGVICEPDQIVVCAGLQQSLDMVAHLVKGNHSSVAVENPGYHLPRAVFRNNSFDIVPINVASGGIDLEMLTSSGSTIVYVTPSHQLPLGWVMPIANRLKLIEWAASGGNLILEDDYDSELRYHGKPIPSLQGLRPDGNIVYLGTFSKILSPALRLSYLVLPRPLLAAYHGVYRYYFSTVPLLEQRTMAKFMEQGHWMRHVRRMRILYQKKHDTLLRAIAHHFGSRATVIGQGAGLHVVLQLHEGHAGEAVIIKRAEREGIRLFPFSATCATDEPASTNLLLGFGGMAAAEIERGIGLLSRLCFLEP</sequence>
<keyword evidence="8" id="KW-1185">Reference proteome</keyword>
<dbReference type="CDD" id="cd00609">
    <property type="entry name" value="AAT_like"/>
    <property type="match status" value="1"/>
</dbReference>
<organism evidence="7 8">
    <name type="scientific">Geomobilimonas luticola</name>
    <dbReference type="NCBI Taxonomy" id="1114878"/>
    <lineage>
        <taxon>Bacteria</taxon>
        <taxon>Pseudomonadati</taxon>
        <taxon>Thermodesulfobacteriota</taxon>
        <taxon>Desulfuromonadia</taxon>
        <taxon>Geobacterales</taxon>
        <taxon>Geobacteraceae</taxon>
        <taxon>Geomobilimonas</taxon>
    </lineage>
</organism>
<dbReference type="Gene3D" id="1.10.10.10">
    <property type="entry name" value="Winged helix-like DNA-binding domain superfamily/Winged helix DNA-binding domain"/>
    <property type="match status" value="1"/>
</dbReference>
<proteinExistence type="inferred from homology"/>
<keyword evidence="7" id="KW-0808">Transferase</keyword>
<dbReference type="SUPFAM" id="SSF46785">
    <property type="entry name" value="Winged helix' DNA-binding domain"/>
    <property type="match status" value="1"/>
</dbReference>
<keyword evidence="3" id="KW-0805">Transcription regulation</keyword>
<name>A0ABS5SF40_9BACT</name>
<dbReference type="RefSeq" id="WP_214175982.1">
    <property type="nucleotide sequence ID" value="NZ_JAHCVK010000006.1"/>
</dbReference>
<evidence type="ECO:0000256" key="2">
    <source>
        <dbReference type="ARBA" id="ARBA00022898"/>
    </source>
</evidence>
<dbReference type="CDD" id="cd07377">
    <property type="entry name" value="WHTH_GntR"/>
    <property type="match status" value="1"/>
</dbReference>
<dbReference type="InterPro" id="IPR004839">
    <property type="entry name" value="Aminotransferase_I/II_large"/>
</dbReference>
<evidence type="ECO:0000256" key="5">
    <source>
        <dbReference type="ARBA" id="ARBA00023163"/>
    </source>
</evidence>
<dbReference type="EMBL" id="JAHCVK010000006">
    <property type="protein sequence ID" value="MBT0653979.1"/>
    <property type="molecule type" value="Genomic_DNA"/>
</dbReference>
<dbReference type="GO" id="GO:0008483">
    <property type="term" value="F:transaminase activity"/>
    <property type="evidence" value="ECO:0007669"/>
    <property type="project" value="UniProtKB-KW"/>
</dbReference>
<dbReference type="PRINTS" id="PR00035">
    <property type="entry name" value="HTHGNTR"/>
</dbReference>